<proteinExistence type="predicted"/>
<feature type="compositionally biased region" description="Basic and acidic residues" evidence="1">
    <location>
        <begin position="403"/>
        <end position="413"/>
    </location>
</feature>
<feature type="compositionally biased region" description="Polar residues" evidence="1">
    <location>
        <begin position="224"/>
        <end position="242"/>
    </location>
</feature>
<feature type="compositionally biased region" description="Basic and acidic residues" evidence="1">
    <location>
        <begin position="55"/>
        <end position="67"/>
    </location>
</feature>
<dbReference type="Proteomes" id="UP000001471">
    <property type="component" value="Unassembled WGS sequence"/>
</dbReference>
<feature type="compositionally biased region" description="Basic and acidic residues" evidence="1">
    <location>
        <begin position="960"/>
        <end position="970"/>
    </location>
</feature>
<feature type="compositionally biased region" description="Basic and acidic residues" evidence="1">
    <location>
        <begin position="667"/>
        <end position="679"/>
    </location>
</feature>
<feature type="compositionally biased region" description="Basic and acidic residues" evidence="1">
    <location>
        <begin position="12"/>
        <end position="46"/>
    </location>
</feature>
<feature type="compositionally biased region" description="Basic and acidic residues" evidence="1">
    <location>
        <begin position="810"/>
        <end position="822"/>
    </location>
</feature>
<feature type="compositionally biased region" description="Polar residues" evidence="1">
    <location>
        <begin position="301"/>
        <end position="314"/>
    </location>
</feature>
<reference evidence="3" key="1">
    <citation type="journal article" date="2013" name="G3 (Bethesda)">
        <title>Comparative genomics of a plant-pathogenic fungus, Pyrenophora tritici-repentis, reveals transduplication and the impact of repeat elements on pathogenicity and population divergence.</title>
        <authorList>
            <person name="Manning V.A."/>
            <person name="Pandelova I."/>
            <person name="Dhillon B."/>
            <person name="Wilhelm L.J."/>
            <person name="Goodwin S.B."/>
            <person name="Berlin A.M."/>
            <person name="Figueroa M."/>
            <person name="Freitag M."/>
            <person name="Hane J.K."/>
            <person name="Henrissat B."/>
            <person name="Holman W.H."/>
            <person name="Kodira C.D."/>
            <person name="Martin J."/>
            <person name="Oliver R.P."/>
            <person name="Robbertse B."/>
            <person name="Schackwitz W."/>
            <person name="Schwartz D.C."/>
            <person name="Spatafora J.W."/>
            <person name="Turgeon B.G."/>
            <person name="Yandava C."/>
            <person name="Young S."/>
            <person name="Zhou S."/>
            <person name="Zeng Q."/>
            <person name="Grigoriev I.V."/>
            <person name="Ma L.-J."/>
            <person name="Ciuffetti L.M."/>
        </authorList>
    </citation>
    <scope>NUCLEOTIDE SEQUENCE [LARGE SCALE GENOMIC DNA]</scope>
    <source>
        <strain evidence="3">Pt-1C-BFP</strain>
    </source>
</reference>
<dbReference type="OrthoDB" id="10666915at2759"/>
<feature type="compositionally biased region" description="Basic and acidic residues" evidence="1">
    <location>
        <begin position="903"/>
        <end position="914"/>
    </location>
</feature>
<evidence type="ECO:0000256" key="1">
    <source>
        <dbReference type="SAM" id="MobiDB-lite"/>
    </source>
</evidence>
<dbReference type="HOGENOM" id="CLU_283155_0_0_1"/>
<feature type="compositionally biased region" description="Low complexity" evidence="1">
    <location>
        <begin position="443"/>
        <end position="456"/>
    </location>
</feature>
<protein>
    <submittedName>
        <fullName evidence="2">Uncharacterized protein</fullName>
    </submittedName>
</protein>
<gene>
    <name evidence="2" type="ORF">PTRG_05280</name>
</gene>
<feature type="compositionally biased region" description="Polar residues" evidence="1">
    <location>
        <begin position="992"/>
        <end position="1003"/>
    </location>
</feature>
<feature type="compositionally biased region" description="Basic and acidic residues" evidence="1">
    <location>
        <begin position="376"/>
        <end position="385"/>
    </location>
</feature>
<feature type="compositionally biased region" description="Basic and acidic residues" evidence="1">
    <location>
        <begin position="931"/>
        <end position="945"/>
    </location>
</feature>
<dbReference type="OMA" id="EHSEVKH"/>
<sequence length="1101" mass="118897">MELQVQANADLRLQETAHRQEKRAIKEKAREDGAKPDLHGSEDDTLPKMPVRQAHPADKKTHNDPAHHGPVVAHGNSQPQGHPGLSPGSFPQGGYVRHFHPVGYPGYGPPMGHPGPAPRGEPPNSETKKQSKGKNLKSKKGAKKAEEGSDEDTGDEQPVASSGGANRNKHEALHEAVSKSQRGMKSTTTVSKIKVPGASIHIKRTKVSDSSKTKESRRHRTRNVNESSQPKVPHSEASNQLSVEAAPDSHDRSHGEVKHERKRDFKHDEHSEVKHEEVKHEKKKEVKFEEHSEVKHETKQHTSSGVRVSQSRSTIGVDATSHPKPPVSDHPHESAAVGNSKAQAVISDHTDINTSHSSSSNTKASQAHKTVAIDTSHPKPQDAAKIDGLAANHTPESNVQAADHVKTKAEQSSKSKSSSWLSKTYGVKANDKLNQQSPGDQNPSPAAASHTPASHPADTDNLPRHTGAENMQNSSSGKSGSSNTHPIPGNMDAKTAPTSTRKLEADASNPSHSNLKTRDRLIGSVADEANLQGAGRRPASPHQIYNEPVVSVADGAHVQGINKQSVQTSNKDDNLGNHKPISGNNVKHGVPARDSPTHTAKQHATGDPMSRTQSAGSNLQEVVLTNNPYATRVTEEEARRKAVEAEFLRHNPLKQQPIGGAKIEQKLEERQTNMNDKGKKSMIGSPVHTEVGKRPADTGNPKAKAAKAVDKSKEKAPKTNDAAEEKSKGNRMGSLFKTGANKKTTEAEKSNPQSGKPEETDKQKPIEQQIAAEDKGKQGMMGGFFGARADKKTVKPEPTATKVQGNVEQKLAEQPDNSGEKGKRSKVAGLFQTGSDKKAVVSDQPQAEAAKRQGEHKGHHLAPQVPASGKSKLIQRQPKHQGLSQNLQTEEQSKQGVVGKSLAKPESHSQKTTDPKVGNAEKVPTKAANVGEKKGKDAKDKKESGIFRLMGKRTAQPVAADKKVDGEHKLQPPFEGVRTPQNTKAAYEGACGSQQKATPTKQQEGNHEKHPAAPDINHRVGIPEKQQERKLRLHPIVSNINQHPQTPGQQEVPARMYPAGPNMINHSATPKQQEKTSKIRSVSTNINQHPQTPEQPHGTPR</sequence>
<feature type="region of interest" description="Disordered" evidence="1">
    <location>
        <begin position="564"/>
        <end position="637"/>
    </location>
</feature>
<feature type="compositionally biased region" description="Polar residues" evidence="1">
    <location>
        <begin position="610"/>
        <end position="629"/>
    </location>
</feature>
<feature type="compositionally biased region" description="Polar residues" evidence="1">
    <location>
        <begin position="432"/>
        <end position="442"/>
    </location>
</feature>
<feature type="compositionally biased region" description="Basic and acidic residues" evidence="1">
    <location>
        <begin position="247"/>
        <end position="300"/>
    </location>
</feature>
<feature type="compositionally biased region" description="Basic residues" evidence="1">
    <location>
        <begin position="130"/>
        <end position="142"/>
    </location>
</feature>
<feature type="compositionally biased region" description="Pro residues" evidence="1">
    <location>
        <begin position="107"/>
        <end position="121"/>
    </location>
</feature>
<feature type="compositionally biased region" description="Low complexity" evidence="1">
    <location>
        <begin position="414"/>
        <end position="423"/>
    </location>
</feature>
<feature type="compositionally biased region" description="Basic and acidic residues" evidence="1">
    <location>
        <begin position="707"/>
        <end position="728"/>
    </location>
</feature>
<name>B2W480_PYRTR</name>
<dbReference type="EMBL" id="DS231618">
    <property type="protein sequence ID" value="EDU48187.1"/>
    <property type="molecule type" value="Genomic_DNA"/>
</dbReference>
<feature type="compositionally biased region" description="Low complexity" evidence="1">
    <location>
        <begin position="352"/>
        <end position="361"/>
    </location>
</feature>
<organism evidence="2 3">
    <name type="scientific">Pyrenophora tritici-repentis (strain Pt-1C-BFP)</name>
    <name type="common">Wheat tan spot fungus</name>
    <name type="synonym">Drechslera tritici-repentis</name>
    <dbReference type="NCBI Taxonomy" id="426418"/>
    <lineage>
        <taxon>Eukaryota</taxon>
        <taxon>Fungi</taxon>
        <taxon>Dikarya</taxon>
        <taxon>Ascomycota</taxon>
        <taxon>Pezizomycotina</taxon>
        <taxon>Dothideomycetes</taxon>
        <taxon>Pleosporomycetidae</taxon>
        <taxon>Pleosporales</taxon>
        <taxon>Pleosporineae</taxon>
        <taxon>Pleosporaceae</taxon>
        <taxon>Pyrenophora</taxon>
    </lineage>
</organism>
<dbReference type="InParanoid" id="B2W480"/>
<accession>B2W480</accession>
<evidence type="ECO:0000313" key="3">
    <source>
        <dbReference type="Proteomes" id="UP000001471"/>
    </source>
</evidence>
<feature type="compositionally biased region" description="Polar residues" evidence="1">
    <location>
        <begin position="1079"/>
        <end position="1094"/>
    </location>
</feature>
<feature type="compositionally biased region" description="Polar residues" evidence="1">
    <location>
        <begin position="1038"/>
        <end position="1049"/>
    </location>
</feature>
<feature type="compositionally biased region" description="Polar residues" evidence="1">
    <location>
        <begin position="178"/>
        <end position="191"/>
    </location>
</feature>
<feature type="compositionally biased region" description="Basic and acidic residues" evidence="1">
    <location>
        <begin position="457"/>
        <end position="467"/>
    </location>
</feature>
<dbReference type="AlphaFoldDB" id="B2W480"/>
<feature type="region of interest" description="Disordered" evidence="1">
    <location>
        <begin position="667"/>
        <end position="1101"/>
    </location>
</feature>
<feature type="compositionally biased region" description="Basic and acidic residues" evidence="1">
    <location>
        <begin position="168"/>
        <end position="177"/>
    </location>
</feature>
<feature type="compositionally biased region" description="Basic and acidic residues" evidence="1">
    <location>
        <begin position="756"/>
        <end position="765"/>
    </location>
</feature>
<feature type="compositionally biased region" description="Basic and acidic residues" evidence="1">
    <location>
        <begin position="1004"/>
        <end position="1030"/>
    </location>
</feature>
<feature type="region of interest" description="Disordered" evidence="1">
    <location>
        <begin position="1"/>
        <end position="542"/>
    </location>
</feature>
<evidence type="ECO:0000313" key="2">
    <source>
        <dbReference type="EMBL" id="EDU48187.1"/>
    </source>
</evidence>